<comment type="similarity">
    <text evidence="1">Belongs to the C/M/P thioester hydrolase family.</text>
</comment>
<dbReference type="Gene3D" id="3.40.50.1820">
    <property type="entry name" value="alpha/beta hydrolase"/>
    <property type="match status" value="1"/>
</dbReference>
<comment type="caution">
    <text evidence="4">The sequence shown here is derived from an EMBL/GenBank/DDBJ whole genome shotgun (WGS) entry which is preliminary data.</text>
</comment>
<dbReference type="Pfam" id="PF08840">
    <property type="entry name" value="BAAT_C"/>
    <property type="match status" value="1"/>
</dbReference>
<evidence type="ECO:0000313" key="5">
    <source>
        <dbReference type="Proteomes" id="UP001642483"/>
    </source>
</evidence>
<dbReference type="PIRSF" id="PIRSF016521">
    <property type="entry name" value="Acyl-CoA_hydro"/>
    <property type="match status" value="1"/>
</dbReference>
<dbReference type="InterPro" id="IPR014940">
    <property type="entry name" value="BAAT_C"/>
</dbReference>
<dbReference type="InterPro" id="IPR029058">
    <property type="entry name" value="AB_hydrolase_fold"/>
</dbReference>
<evidence type="ECO:0000256" key="1">
    <source>
        <dbReference type="ARBA" id="ARBA00006538"/>
    </source>
</evidence>
<evidence type="ECO:0000259" key="2">
    <source>
        <dbReference type="Pfam" id="PF04775"/>
    </source>
</evidence>
<dbReference type="PANTHER" id="PTHR10824">
    <property type="entry name" value="ACYL-COENZYME A THIOESTERASE-RELATED"/>
    <property type="match status" value="1"/>
</dbReference>
<dbReference type="InterPro" id="IPR006862">
    <property type="entry name" value="Thio_Ohase/aa_AcTrfase"/>
</dbReference>
<dbReference type="EMBL" id="CAWYQH010000097">
    <property type="protein sequence ID" value="CAK8683630.1"/>
    <property type="molecule type" value="Genomic_DNA"/>
</dbReference>
<gene>
    <name evidence="4" type="ORF">CVLEPA_LOCUS14683</name>
</gene>
<dbReference type="Proteomes" id="UP001642483">
    <property type="component" value="Unassembled WGS sequence"/>
</dbReference>
<keyword evidence="5" id="KW-1185">Reference proteome</keyword>
<evidence type="ECO:0000313" key="4">
    <source>
        <dbReference type="EMBL" id="CAK8683630.1"/>
    </source>
</evidence>
<accession>A0ABP0FVJ0</accession>
<dbReference type="InterPro" id="IPR016662">
    <property type="entry name" value="Acyl-CoA_thioEstase_long-chain"/>
</dbReference>
<dbReference type="SUPFAM" id="SSF53474">
    <property type="entry name" value="alpha/beta-Hydrolases"/>
    <property type="match status" value="1"/>
</dbReference>
<proteinExistence type="inferred from homology"/>
<dbReference type="PANTHER" id="PTHR10824:SF4">
    <property type="entry name" value="ACYL-COENZYME A THIOESTERASE 1-LIKE"/>
    <property type="match status" value="1"/>
</dbReference>
<dbReference type="Gene3D" id="2.60.40.2240">
    <property type="entry name" value="Acyl-CoA thioester hydrolase/BAAT N-terminal domain"/>
    <property type="match status" value="1"/>
</dbReference>
<organism evidence="4 5">
    <name type="scientific">Clavelina lepadiformis</name>
    <name type="common">Light-bulb sea squirt</name>
    <name type="synonym">Ascidia lepadiformis</name>
    <dbReference type="NCBI Taxonomy" id="159417"/>
    <lineage>
        <taxon>Eukaryota</taxon>
        <taxon>Metazoa</taxon>
        <taxon>Chordata</taxon>
        <taxon>Tunicata</taxon>
        <taxon>Ascidiacea</taxon>
        <taxon>Aplousobranchia</taxon>
        <taxon>Clavelinidae</taxon>
        <taxon>Clavelina</taxon>
    </lineage>
</organism>
<dbReference type="InterPro" id="IPR042490">
    <property type="entry name" value="Thio_Ohase/BAAT_N"/>
</dbReference>
<dbReference type="Pfam" id="PF04775">
    <property type="entry name" value="Bile_Hydr_Trans"/>
    <property type="match status" value="1"/>
</dbReference>
<evidence type="ECO:0000259" key="3">
    <source>
        <dbReference type="Pfam" id="PF08840"/>
    </source>
</evidence>
<reference evidence="4 5" key="1">
    <citation type="submission" date="2024-02" db="EMBL/GenBank/DDBJ databases">
        <authorList>
            <person name="Daric V."/>
            <person name="Darras S."/>
        </authorList>
    </citation>
    <scope>NUCLEOTIDE SEQUENCE [LARGE SCALE GENOMIC DNA]</scope>
</reference>
<name>A0ABP0FVJ0_CLALP</name>
<feature type="domain" description="Acyl-CoA thioester hydrolase/bile acid-CoA amino acid N-acetyltransferase" evidence="2">
    <location>
        <begin position="18"/>
        <end position="151"/>
    </location>
</feature>
<protein>
    <submittedName>
        <fullName evidence="4">Uncharacterized protein</fullName>
    </submittedName>
</protein>
<sequence length="439" mass="49230">MAHHSACLKIWPEPSIFDEQVTISVEGLVADQPYTLYSHVTTYKNLAFECISHYTSDSRGKIDLTKQESTGGYYRGVEAMGLFWGMKPSLRNWRSYPSFIQGDVSRPLKIVMKVFPGNLQTSLEIDSRNCLAENVSTRYYLRPGGQRFVIRDDGLHAFLYTPANEGRFPGVISIGGSFPGTNEGIPALLASHGYVSMGLPYVGLDGLPDNFSETSMNFSYFEAAYRFMTNHKMVQSEKGIAIVTHCMGIYSALALATFLPNIRCVIADNGPIFATHQAMIYKGEPLTPPIKPTKISPRRICPQTGNVRSRHSVTYPSFTEMESSLVLPFYKRHKTSYMFVASMDDDGVASEFHTNIAEKLLKKSGHPDYKILRYPGAGHELRPPFTPHIEASYMKTVDSVLMWGGVTSVHCKAQKDFWKEQLLFLQRCFSDDFAPSSKL</sequence>
<feature type="domain" description="BAAT/Acyl-CoA thioester hydrolase C-terminal" evidence="3">
    <location>
        <begin position="217"/>
        <end position="427"/>
    </location>
</feature>